<organism evidence="8 9">
    <name type="scientific">Saccharomyces pastorianus</name>
    <name type="common">Lager yeast</name>
    <name type="synonym">Saccharomyces cerevisiae x Saccharomyces eubayanus</name>
    <dbReference type="NCBI Taxonomy" id="27292"/>
    <lineage>
        <taxon>Eukaryota</taxon>
        <taxon>Fungi</taxon>
        <taxon>Dikarya</taxon>
        <taxon>Ascomycota</taxon>
        <taxon>Saccharomycotina</taxon>
        <taxon>Saccharomycetes</taxon>
        <taxon>Saccharomycetales</taxon>
        <taxon>Saccharomycetaceae</taxon>
        <taxon>Saccharomyces</taxon>
    </lineage>
</organism>
<dbReference type="PANTHER" id="PTHR37799">
    <property type="entry name" value="37S RIBOSOMAL PROTEIN S25, MITOCHONDRIAL"/>
    <property type="match status" value="1"/>
</dbReference>
<dbReference type="InterPro" id="IPR059242">
    <property type="entry name" value="mS23_dom"/>
</dbReference>
<accession>A0A6C1DU66</accession>
<dbReference type="AlphaFoldDB" id="A0A6C1DU66"/>
<gene>
    <name evidence="8" type="primary">RSM25_1</name>
    <name evidence="8" type="ORF">GRS66_002450</name>
</gene>
<evidence type="ECO:0000313" key="8">
    <source>
        <dbReference type="EMBL" id="QID80143.1"/>
    </source>
</evidence>
<evidence type="ECO:0000256" key="3">
    <source>
        <dbReference type="ARBA" id="ARBA00022980"/>
    </source>
</evidence>
<evidence type="ECO:0000313" key="9">
    <source>
        <dbReference type="Proteomes" id="UP000501346"/>
    </source>
</evidence>
<comment type="similarity">
    <text evidence="2">Belongs to the mitochondrion-specific ribosomal protein mS23 family.</text>
</comment>
<dbReference type="CDD" id="cd23701">
    <property type="entry name" value="At1g26750"/>
    <property type="match status" value="1"/>
</dbReference>
<name>A0A6C1DU66_SACPS</name>
<dbReference type="InterPro" id="IPR016939">
    <property type="entry name" value="Ribosomal_mS23_fun"/>
</dbReference>
<protein>
    <recommendedName>
        <fullName evidence="6">37S ribosomal protein S25, mitochondrial</fullName>
    </recommendedName>
</protein>
<evidence type="ECO:0000256" key="4">
    <source>
        <dbReference type="ARBA" id="ARBA00023128"/>
    </source>
</evidence>
<dbReference type="PIRSF" id="PIRSF029764">
    <property type="entry name" value="RSM25"/>
    <property type="match status" value="1"/>
</dbReference>
<dbReference type="Proteomes" id="UP000501346">
    <property type="component" value="Chromosome ScIX"/>
</dbReference>
<sequence>MKIQTNAVNVLQRTSAYLKSGLLKETPAWYNVVASIPPSTKFTREPRFKNPSNGHIIGKLVDVTEQPHANNKGLYKTRPNSSDKRVGVKRLYRPPKLTYVEDRLRSLFYKQHPWELSRPKILVENEIGDENYDWSHMLQIGRPLDGESVIQRTMYLIKTKQYGDMVEAYDHARYEFYALRMQEETEQQVALEEAEMFGSLFGVSAIEHGIQKEQEVLDVWEKKVVEETELMAARTSNPAGSWKDDTTLNTAQEEESTTSENLHF</sequence>
<feature type="region of interest" description="Disordered" evidence="7">
    <location>
        <begin position="233"/>
        <end position="264"/>
    </location>
</feature>
<dbReference type="GO" id="GO:0003735">
    <property type="term" value="F:structural constituent of ribosome"/>
    <property type="evidence" value="ECO:0007669"/>
    <property type="project" value="UniProtKB-UniRule"/>
</dbReference>
<keyword evidence="9" id="KW-1185">Reference proteome</keyword>
<reference evidence="8 9" key="1">
    <citation type="journal article" date="2019" name="BMC Genomics">
        <title>Chromosome level assembly and comparative genome analysis confirm lager-brewing yeasts originated from a single hybridization.</title>
        <authorList>
            <person name="Salazar A.N."/>
            <person name="Gorter de Vries A.R."/>
            <person name="van den Broek M."/>
            <person name="Brouwers N."/>
            <person name="de la Torre Cortes P."/>
            <person name="Kuijpers N.G.A."/>
            <person name="Daran J.G."/>
            <person name="Abeel T."/>
        </authorList>
    </citation>
    <scope>NUCLEOTIDE SEQUENCE [LARGE SCALE GENOMIC DNA]</scope>
    <source>
        <strain evidence="8 9">CBS 1483</strain>
    </source>
</reference>
<dbReference type="EMBL" id="CP048990">
    <property type="protein sequence ID" value="QID80143.1"/>
    <property type="molecule type" value="Genomic_DNA"/>
</dbReference>
<dbReference type="OrthoDB" id="5542239at2759"/>
<dbReference type="Pfam" id="PF13741">
    <property type="entry name" value="MRP-S25"/>
    <property type="match status" value="1"/>
</dbReference>
<evidence type="ECO:0000256" key="7">
    <source>
        <dbReference type="SAM" id="MobiDB-lite"/>
    </source>
</evidence>
<keyword evidence="5 6" id="KW-0687">Ribonucleoprotein</keyword>
<dbReference type="SMR" id="A0A6C1DU66"/>
<comment type="subcellular location">
    <subcellularLocation>
        <location evidence="1 6">Mitochondrion</location>
    </subcellularLocation>
</comment>
<evidence type="ECO:0000256" key="2">
    <source>
        <dbReference type="ARBA" id="ARBA00009864"/>
    </source>
</evidence>
<proteinExistence type="inferred from homology"/>
<keyword evidence="3 6" id="KW-0689">Ribosomal protein</keyword>
<dbReference type="GO" id="GO:0005763">
    <property type="term" value="C:mitochondrial small ribosomal subunit"/>
    <property type="evidence" value="ECO:0007669"/>
    <property type="project" value="UniProtKB-UniRule"/>
</dbReference>
<evidence type="ECO:0000256" key="1">
    <source>
        <dbReference type="ARBA" id="ARBA00004173"/>
    </source>
</evidence>
<dbReference type="PANTHER" id="PTHR37799:SF1">
    <property type="entry name" value="SMALL RIBOSOMAL SUBUNIT PROTEIN MS23"/>
    <property type="match status" value="1"/>
</dbReference>
<evidence type="ECO:0000256" key="6">
    <source>
        <dbReference type="PIRNR" id="PIRNR029764"/>
    </source>
</evidence>
<keyword evidence="4 6" id="KW-0496">Mitochondrion</keyword>
<comment type="subunit">
    <text evidence="6">Component of the mitochondrial small ribosomal subunit.</text>
</comment>
<evidence type="ECO:0000256" key="5">
    <source>
        <dbReference type="ARBA" id="ARBA00023274"/>
    </source>
</evidence>